<dbReference type="InterPro" id="IPR033175">
    <property type="entry name" value="PSD-A"/>
</dbReference>
<comment type="catalytic activity">
    <reaction evidence="11">
        <text>a 1,2-diacyl-sn-glycero-3-phospho-L-serine + H(+) = a 1,2-diacyl-sn-glycero-3-phosphoethanolamine + CO2</text>
        <dbReference type="Rhea" id="RHEA:20828"/>
        <dbReference type="ChEBI" id="CHEBI:15378"/>
        <dbReference type="ChEBI" id="CHEBI:16526"/>
        <dbReference type="ChEBI" id="CHEBI:57262"/>
        <dbReference type="ChEBI" id="CHEBI:64612"/>
        <dbReference type="EC" id="4.1.1.65"/>
    </reaction>
</comment>
<organism evidence="13 14">
    <name type="scientific">Siphonobacter curvatus</name>
    <dbReference type="NCBI Taxonomy" id="2094562"/>
    <lineage>
        <taxon>Bacteria</taxon>
        <taxon>Pseudomonadati</taxon>
        <taxon>Bacteroidota</taxon>
        <taxon>Cytophagia</taxon>
        <taxon>Cytophagales</taxon>
        <taxon>Cytophagaceae</taxon>
        <taxon>Siphonobacter</taxon>
    </lineage>
</organism>
<comment type="PTM">
    <text evidence="11">Is synthesized initially as an inactive proenzyme. Formation of the active enzyme involves a self-maturation process in which the active site pyruvoyl group is generated from an internal serine residue via an autocatalytic post-translational modification. Two non-identical subunits are generated from the proenzyme in this reaction, and the pyruvate is formed at the N-terminus of the alpha chain, which is derived from the carboxyl end of the proenzyme. The post-translation cleavage follows an unusual pathway, termed non-hydrolytic serinolysis, in which the side chain hydroxyl group of the serine supplies its oxygen atom to form the C-terminus of the beta chain, while the remainder of the serine residue undergoes an oxidative deamination to produce ammonia and the pyruvoyl prosthetic group on the alpha chain.</text>
</comment>
<comment type="similarity">
    <text evidence="11">Belongs to the phosphatidylserine decarboxylase family. PSD-A subfamily.</text>
</comment>
<keyword evidence="10 11" id="KW-0670">Pyruvate</keyword>
<feature type="transmembrane region" description="Helical" evidence="12">
    <location>
        <begin position="34"/>
        <end position="54"/>
    </location>
</feature>
<dbReference type="HAMAP" id="MF_00664">
    <property type="entry name" value="PS_decarb_PSD_A"/>
    <property type="match status" value="1"/>
</dbReference>
<comment type="subunit">
    <text evidence="11">Heterodimer of a large membrane-associated beta subunit and a small pyruvoyl-containing alpha subunit.</text>
</comment>
<keyword evidence="3 11" id="KW-0210">Decarboxylase</keyword>
<keyword evidence="12" id="KW-1133">Transmembrane helix</keyword>
<gene>
    <name evidence="11" type="primary">psd</name>
    <name evidence="13" type="ORF">C5O19_24030</name>
</gene>
<dbReference type="AlphaFoldDB" id="A0A2S7IFM3"/>
<dbReference type="Pfam" id="PF02666">
    <property type="entry name" value="PS_Dcarbxylase"/>
    <property type="match status" value="1"/>
</dbReference>
<name>A0A2S7IFM3_9BACT</name>
<feature type="active site" description="Schiff-base intermediate with substrate; via pyruvic acid" evidence="11">
    <location>
        <position position="188"/>
    </location>
</feature>
<evidence type="ECO:0000256" key="8">
    <source>
        <dbReference type="ARBA" id="ARBA00023239"/>
    </source>
</evidence>
<keyword evidence="12" id="KW-0812">Transmembrane</keyword>
<dbReference type="EC" id="4.1.1.65" evidence="11"/>
<dbReference type="GO" id="GO:0006646">
    <property type="term" value="P:phosphatidylethanolamine biosynthetic process"/>
    <property type="evidence" value="ECO:0007669"/>
    <property type="project" value="UniProtKB-UniRule"/>
</dbReference>
<comment type="pathway">
    <text evidence="11">Phospholipid metabolism; phosphatidylethanolamine biosynthesis; phosphatidylethanolamine from CDP-diacylglycerol: step 2/2.</text>
</comment>
<dbReference type="EMBL" id="PTRA01000008">
    <property type="protein sequence ID" value="PQA53747.1"/>
    <property type="molecule type" value="Genomic_DNA"/>
</dbReference>
<evidence type="ECO:0000313" key="14">
    <source>
        <dbReference type="Proteomes" id="UP000239590"/>
    </source>
</evidence>
<evidence type="ECO:0000256" key="11">
    <source>
        <dbReference type="HAMAP-Rule" id="MF_00664"/>
    </source>
</evidence>
<dbReference type="GO" id="GO:0005886">
    <property type="term" value="C:plasma membrane"/>
    <property type="evidence" value="ECO:0007669"/>
    <property type="project" value="UniProtKB-SubCell"/>
</dbReference>
<proteinExistence type="inferred from homology"/>
<dbReference type="Proteomes" id="UP000239590">
    <property type="component" value="Unassembled WGS sequence"/>
</dbReference>
<keyword evidence="4 11" id="KW-0443">Lipid metabolism</keyword>
<evidence type="ECO:0000256" key="12">
    <source>
        <dbReference type="SAM" id="Phobius"/>
    </source>
</evidence>
<comment type="subcellular location">
    <subcellularLocation>
        <location evidence="11">Cell membrane</location>
        <topology evidence="11">Peripheral membrane protein</topology>
    </subcellularLocation>
</comment>
<dbReference type="PANTHER" id="PTHR35809:SF1">
    <property type="entry name" value="ARCHAETIDYLSERINE DECARBOXYLASE PROENZYME-RELATED"/>
    <property type="match status" value="1"/>
</dbReference>
<feature type="site" description="Cleavage (non-hydrolytic); by autocatalysis" evidence="11">
    <location>
        <begin position="187"/>
        <end position="188"/>
    </location>
</feature>
<dbReference type="PANTHER" id="PTHR35809">
    <property type="entry name" value="ARCHAETIDYLSERINE DECARBOXYLASE PROENZYME-RELATED"/>
    <property type="match status" value="1"/>
</dbReference>
<protein>
    <recommendedName>
        <fullName evidence="11">Phosphatidylserine decarboxylase proenzyme</fullName>
        <ecNumber evidence="11">4.1.1.65</ecNumber>
    </recommendedName>
    <component>
        <recommendedName>
            <fullName evidence="11">Phosphatidylserine decarboxylase alpha chain</fullName>
        </recommendedName>
    </component>
    <component>
        <recommendedName>
            <fullName evidence="11">Phosphatidylserine decarboxylase beta chain</fullName>
        </recommendedName>
    </component>
</protein>
<keyword evidence="14" id="KW-1185">Reference proteome</keyword>
<keyword evidence="5 11" id="KW-0472">Membrane</keyword>
<dbReference type="UniPathway" id="UPA00558">
    <property type="reaction ID" value="UER00616"/>
</dbReference>
<evidence type="ECO:0000256" key="5">
    <source>
        <dbReference type="ARBA" id="ARBA00023136"/>
    </source>
</evidence>
<reference evidence="14" key="1">
    <citation type="submission" date="2018-02" db="EMBL/GenBank/DDBJ databases">
        <title>Genome sequencing of Solimonas sp. HR-BB.</title>
        <authorList>
            <person name="Lee Y."/>
            <person name="Jeon C.O."/>
        </authorList>
    </citation>
    <scope>NUCLEOTIDE SEQUENCE [LARGE SCALE GENOMIC DNA]</scope>
    <source>
        <strain evidence="14">HR-U</strain>
    </source>
</reference>
<dbReference type="GO" id="GO:0004609">
    <property type="term" value="F:phosphatidylserine decarboxylase activity"/>
    <property type="evidence" value="ECO:0007669"/>
    <property type="project" value="UniProtKB-UniRule"/>
</dbReference>
<feature type="chain" id="PRO_5023230006" description="Phosphatidylserine decarboxylase beta chain" evidence="11">
    <location>
        <begin position="1"/>
        <end position="187"/>
    </location>
</feature>
<dbReference type="NCBIfam" id="NF003685">
    <property type="entry name" value="PRK05305.2-5"/>
    <property type="match status" value="1"/>
</dbReference>
<dbReference type="NCBIfam" id="NF003678">
    <property type="entry name" value="PRK05305.1-2"/>
    <property type="match status" value="1"/>
</dbReference>
<evidence type="ECO:0000256" key="6">
    <source>
        <dbReference type="ARBA" id="ARBA00023145"/>
    </source>
</evidence>
<dbReference type="InterPro" id="IPR003817">
    <property type="entry name" value="PS_Dcarbxylase"/>
</dbReference>
<dbReference type="RefSeq" id="WP_104715912.1">
    <property type="nucleotide sequence ID" value="NZ_PTRA01000008.1"/>
</dbReference>
<feature type="modified residue" description="Pyruvic acid (Ser); by autocatalysis" evidence="11">
    <location>
        <position position="188"/>
    </location>
</feature>
<feature type="transmembrane region" description="Helical" evidence="12">
    <location>
        <begin position="7"/>
        <end position="28"/>
    </location>
</feature>
<keyword evidence="2 11" id="KW-0444">Lipid biosynthesis</keyword>
<feature type="chain" id="PRO_5023230007" description="Phosphatidylserine decarboxylase alpha chain" evidence="11">
    <location>
        <begin position="188"/>
        <end position="219"/>
    </location>
</feature>
<comment type="function">
    <text evidence="11">Catalyzes the formation of phosphatidylethanolamine (PtdEtn) from phosphatidylserine (PtdSer).</text>
</comment>
<evidence type="ECO:0000313" key="13">
    <source>
        <dbReference type="EMBL" id="PQA53747.1"/>
    </source>
</evidence>
<evidence type="ECO:0000256" key="9">
    <source>
        <dbReference type="ARBA" id="ARBA00023264"/>
    </source>
</evidence>
<accession>A0A2S7IFM3</accession>
<evidence type="ECO:0000256" key="2">
    <source>
        <dbReference type="ARBA" id="ARBA00022516"/>
    </source>
</evidence>
<comment type="caution">
    <text evidence="13">The sequence shown here is derived from an EMBL/GenBank/DDBJ whole genome shotgun (WGS) entry which is preliminary data.</text>
</comment>
<keyword evidence="6 11" id="KW-0865">Zymogen</keyword>
<evidence type="ECO:0000256" key="4">
    <source>
        <dbReference type="ARBA" id="ARBA00023098"/>
    </source>
</evidence>
<keyword evidence="9 11" id="KW-1208">Phospholipid metabolism</keyword>
<evidence type="ECO:0000256" key="10">
    <source>
        <dbReference type="ARBA" id="ARBA00023317"/>
    </source>
</evidence>
<comment type="cofactor">
    <cofactor evidence="11">
        <name>pyruvate</name>
        <dbReference type="ChEBI" id="CHEBI:15361"/>
    </cofactor>
    <text evidence="11">Binds 1 pyruvoyl group covalently per subunit.</text>
</comment>
<keyword evidence="7 11" id="KW-0594">Phospholipid biosynthesis</keyword>
<dbReference type="OrthoDB" id="9790893at2"/>
<evidence type="ECO:0000256" key="1">
    <source>
        <dbReference type="ARBA" id="ARBA00022475"/>
    </source>
</evidence>
<evidence type="ECO:0000256" key="3">
    <source>
        <dbReference type="ARBA" id="ARBA00022793"/>
    </source>
</evidence>
<keyword evidence="1 11" id="KW-1003">Cell membrane</keyword>
<sequence length="219" mass="24494">MTIHREGIATLSLALAILLAINATIAYLFPAQTLTRQVVIVVSIIVYLIILQFFRSPRRKTVQDSKHIIAPADGKVVVIEETVETEYFNGPRRQVSIFMSPINVHVNRSPLSGMVSFFKYHPGKYLVAWHPKSSTENERTTIVVRHESGVEVMFRQIAGALARRICWYVKEGDAVTQGEEFGFIKFGSRVDIFLPLDAKILVKLGDKPVSGQTVIAELA</sequence>
<evidence type="ECO:0000256" key="7">
    <source>
        <dbReference type="ARBA" id="ARBA00023209"/>
    </source>
</evidence>
<keyword evidence="8 11" id="KW-0456">Lyase</keyword>